<dbReference type="SMART" id="SM00382">
    <property type="entry name" value="AAA"/>
    <property type="match status" value="1"/>
</dbReference>
<dbReference type="GO" id="GO:0005778">
    <property type="term" value="C:peroxisomal membrane"/>
    <property type="evidence" value="ECO:0007669"/>
    <property type="project" value="TreeGrafter"/>
</dbReference>
<accession>A0A3S4BBS9</accession>
<dbReference type="PANTHER" id="PTHR11384">
    <property type="entry name" value="ATP-BINDING CASSETTE, SUB-FAMILY D MEMBER"/>
    <property type="match status" value="1"/>
</dbReference>
<evidence type="ECO:0000256" key="4">
    <source>
        <dbReference type="ARBA" id="ARBA00022741"/>
    </source>
</evidence>
<dbReference type="Pfam" id="PF00005">
    <property type="entry name" value="ABC_tran"/>
    <property type="match status" value="1"/>
</dbReference>
<protein>
    <submittedName>
        <fullName evidence="11">638ff33b-e49d-42d4-8d76-451b38a2abe3</fullName>
    </submittedName>
</protein>
<dbReference type="InterPro" id="IPR011527">
    <property type="entry name" value="ABC1_TM_dom"/>
</dbReference>
<dbReference type="GO" id="GO:0005324">
    <property type="term" value="F:long-chain fatty acid transmembrane transporter activity"/>
    <property type="evidence" value="ECO:0007669"/>
    <property type="project" value="TreeGrafter"/>
</dbReference>
<dbReference type="InterPro" id="IPR027417">
    <property type="entry name" value="P-loop_NTPase"/>
</dbReference>
<dbReference type="AlphaFoldDB" id="A0A3S4BBS9"/>
<proteinExistence type="inferred from homology"/>
<feature type="region of interest" description="Disordered" evidence="8">
    <location>
        <begin position="70"/>
        <end position="89"/>
    </location>
</feature>
<evidence type="ECO:0000256" key="2">
    <source>
        <dbReference type="ARBA" id="ARBA00022448"/>
    </source>
</evidence>
<reference evidence="11 12" key="1">
    <citation type="submission" date="2018-04" db="EMBL/GenBank/DDBJ databases">
        <authorList>
            <person name="Huttner S."/>
            <person name="Dainat J."/>
        </authorList>
    </citation>
    <scope>NUCLEOTIDE SEQUENCE [LARGE SCALE GENOMIC DNA]</scope>
</reference>
<dbReference type="InterPro" id="IPR003593">
    <property type="entry name" value="AAA+_ATPase"/>
</dbReference>
<gene>
    <name evidence="11" type="ORF">TT172_LOCUS9942</name>
</gene>
<dbReference type="GO" id="GO:0042760">
    <property type="term" value="P:very long-chain fatty acid catabolic process"/>
    <property type="evidence" value="ECO:0007669"/>
    <property type="project" value="TreeGrafter"/>
</dbReference>
<dbReference type="GO" id="GO:0005524">
    <property type="term" value="F:ATP binding"/>
    <property type="evidence" value="ECO:0007669"/>
    <property type="project" value="UniProtKB-KW"/>
</dbReference>
<keyword evidence="2" id="KW-0813">Transport</keyword>
<feature type="domain" description="ABC transporter" evidence="10">
    <location>
        <begin position="474"/>
        <end position="702"/>
    </location>
</feature>
<name>A0A3S4BBS9_9PEZI</name>
<dbReference type="SUPFAM" id="SSF52540">
    <property type="entry name" value="P-loop containing nucleoside triphosphate hydrolases"/>
    <property type="match status" value="1"/>
</dbReference>
<dbReference type="GO" id="GO:0006635">
    <property type="term" value="P:fatty acid beta-oxidation"/>
    <property type="evidence" value="ECO:0007669"/>
    <property type="project" value="TreeGrafter"/>
</dbReference>
<evidence type="ECO:0000313" key="12">
    <source>
        <dbReference type="Proteomes" id="UP000289323"/>
    </source>
</evidence>
<evidence type="ECO:0000256" key="8">
    <source>
        <dbReference type="SAM" id="MobiDB-lite"/>
    </source>
</evidence>
<dbReference type="InterPro" id="IPR036640">
    <property type="entry name" value="ABC1_TM_sf"/>
</dbReference>
<dbReference type="Proteomes" id="UP000289323">
    <property type="component" value="Unassembled WGS sequence"/>
</dbReference>
<keyword evidence="6 9" id="KW-1133">Transmembrane helix</keyword>
<evidence type="ECO:0000256" key="5">
    <source>
        <dbReference type="ARBA" id="ARBA00022840"/>
    </source>
</evidence>
<dbReference type="Gene3D" id="3.40.50.300">
    <property type="entry name" value="P-loop containing nucleotide triphosphate hydrolases"/>
    <property type="match status" value="1"/>
</dbReference>
<dbReference type="GO" id="GO:0015910">
    <property type="term" value="P:long-chain fatty acid import into peroxisome"/>
    <property type="evidence" value="ECO:0007669"/>
    <property type="project" value="TreeGrafter"/>
</dbReference>
<feature type="transmembrane region" description="Helical" evidence="9">
    <location>
        <begin position="359"/>
        <end position="379"/>
    </location>
</feature>
<dbReference type="InterPro" id="IPR003439">
    <property type="entry name" value="ABC_transporter-like_ATP-bd"/>
</dbReference>
<evidence type="ECO:0000256" key="3">
    <source>
        <dbReference type="ARBA" id="ARBA00022692"/>
    </source>
</evidence>
<evidence type="ECO:0000256" key="6">
    <source>
        <dbReference type="ARBA" id="ARBA00022989"/>
    </source>
</evidence>
<evidence type="ECO:0000313" key="11">
    <source>
        <dbReference type="EMBL" id="SPQ27523.1"/>
    </source>
</evidence>
<keyword evidence="7 9" id="KW-0472">Membrane</keyword>
<keyword evidence="5" id="KW-0067">ATP-binding</keyword>
<keyword evidence="3 9" id="KW-0812">Transmembrane</keyword>
<dbReference type="CDD" id="cd03223">
    <property type="entry name" value="ABCD_peroxisomal_ALDP"/>
    <property type="match status" value="1"/>
</dbReference>
<feature type="transmembrane region" description="Helical" evidence="9">
    <location>
        <begin position="166"/>
        <end position="185"/>
    </location>
</feature>
<evidence type="ECO:0000256" key="7">
    <source>
        <dbReference type="ARBA" id="ARBA00023136"/>
    </source>
</evidence>
<dbReference type="GO" id="GO:0007031">
    <property type="term" value="P:peroxisome organization"/>
    <property type="evidence" value="ECO:0007669"/>
    <property type="project" value="TreeGrafter"/>
</dbReference>
<dbReference type="Gene3D" id="1.20.1560.10">
    <property type="entry name" value="ABC transporter type 1, transmembrane domain"/>
    <property type="match status" value="1"/>
</dbReference>
<dbReference type="EMBL" id="OUUZ01000019">
    <property type="protein sequence ID" value="SPQ27523.1"/>
    <property type="molecule type" value="Genomic_DNA"/>
</dbReference>
<feature type="transmembrane region" description="Helical" evidence="9">
    <location>
        <begin position="123"/>
        <end position="146"/>
    </location>
</feature>
<evidence type="ECO:0000259" key="10">
    <source>
        <dbReference type="PROSITE" id="PS50893"/>
    </source>
</evidence>
<dbReference type="Pfam" id="PF06472">
    <property type="entry name" value="ABC_membrane_2"/>
    <property type="match status" value="1"/>
</dbReference>
<dbReference type="InterPro" id="IPR050835">
    <property type="entry name" value="ABC_transporter_sub-D"/>
</dbReference>
<dbReference type="PANTHER" id="PTHR11384:SF69">
    <property type="entry name" value="PEROXISOMAL LONG-CHAIN FATTY ACID IMPORT PROTEIN 1"/>
    <property type="match status" value="1"/>
</dbReference>
<dbReference type="GO" id="GO:0016887">
    <property type="term" value="F:ATP hydrolysis activity"/>
    <property type="evidence" value="ECO:0007669"/>
    <property type="project" value="InterPro"/>
</dbReference>
<keyword evidence="4" id="KW-0547">Nucleotide-binding</keyword>
<comment type="similarity">
    <text evidence="1">Belongs to the ABC transporter superfamily. ABCD family. Peroxisomal fatty acyl CoA transporter (TC 3.A.1.203) subfamily.</text>
</comment>
<dbReference type="PROSITE" id="PS50893">
    <property type="entry name" value="ABC_TRANSPORTER_2"/>
    <property type="match status" value="1"/>
</dbReference>
<dbReference type="GO" id="GO:0140359">
    <property type="term" value="F:ABC-type transporter activity"/>
    <property type="evidence" value="ECO:0007669"/>
    <property type="project" value="InterPro"/>
</dbReference>
<evidence type="ECO:0000256" key="1">
    <source>
        <dbReference type="ARBA" id="ARBA00008575"/>
    </source>
</evidence>
<organism evidence="11 12">
    <name type="scientific">Thermothielavioides terrestris</name>
    <dbReference type="NCBI Taxonomy" id="2587410"/>
    <lineage>
        <taxon>Eukaryota</taxon>
        <taxon>Fungi</taxon>
        <taxon>Dikarya</taxon>
        <taxon>Ascomycota</taxon>
        <taxon>Pezizomycotina</taxon>
        <taxon>Sordariomycetes</taxon>
        <taxon>Sordariomycetidae</taxon>
        <taxon>Sordariales</taxon>
        <taxon>Chaetomiaceae</taxon>
        <taxon>Thermothielavioides</taxon>
    </lineage>
</organism>
<sequence>MAPNQSKPVGLGTSAAVRARTIRAIISQLTAMYLRNRAGITRAITITMVVGLANQIRRFIARQRAASARADAARAKRPGTTSAARGGESDGIKEERIGLNREFIRSLMKLLRIIMPGWRTKEVWLLICHTFFLIARTMISLQVAALDGAIVKAMVKGNGREFLMRLVHWMLLSIPATYTNSRLVWHQSALAMRYRTRLTEHIHDRYLSNLTFYTISALDDRIRNPEQLIATDVAKFSDNLADLYSNLAKPIFDLTIYTWSLTRSVGGDGVLFMAFLVQVSAAVLQALTPPFGKFVAAEQRLEGEFRAQHSRLIDHCEEVALYAGHEAEKDTLDKGYFTLIKHVNYLLRRRFYYGIVEDFIFKYFWGALGLLLCSIPSFFTLPGRAALSMSDRTESFVTNRRILQSGSDAITRIMSSYKQVVELAGFTSRVSSLLDVLEEVNAGYFKKKHISGSGTGDHTAVLGRRGVAIESEDIQFIDVPIISPNGDVLVPALSFSLKQGEHLLVVGPNGCGKSSMFRILGGLWPVYGGTVRKPPARDIFYIPQRPYLSKGNFRQQIIYPDSQQAMQQKHVTDADLLSILRILELDDLVDSYADRFDEVREWRDALSAGVQQRIAMARLFYHRPRYAILDECTSSVPLDMEKVMYDRAKALGITLMTVSHRRSLWKYHTHILQFDGQGKYVFTRLDADRRLKLEEEKEELEAMLRSVPEIERRMQELSFE</sequence>
<evidence type="ECO:0000256" key="9">
    <source>
        <dbReference type="SAM" id="Phobius"/>
    </source>
</evidence>